<accession>A0A0E9Y1L0</accession>
<reference evidence="1" key="1">
    <citation type="submission" date="2014-11" db="EMBL/GenBank/DDBJ databases">
        <authorList>
            <person name="Amaro Gonzalez C."/>
        </authorList>
    </citation>
    <scope>NUCLEOTIDE SEQUENCE</scope>
</reference>
<sequence length="40" mass="4713">MKCLMIIVKCCNNVHITVQEIQIWMFCLYLVKWMGDGLPP</sequence>
<protein>
    <submittedName>
        <fullName evidence="1">Uncharacterized protein</fullName>
    </submittedName>
</protein>
<dbReference type="AlphaFoldDB" id="A0A0E9Y1L0"/>
<reference evidence="1" key="2">
    <citation type="journal article" date="2015" name="Fish Shellfish Immunol.">
        <title>Early steps in the European eel (Anguilla anguilla)-Vibrio vulnificus interaction in the gills: Role of the RtxA13 toxin.</title>
        <authorList>
            <person name="Callol A."/>
            <person name="Pajuelo D."/>
            <person name="Ebbesson L."/>
            <person name="Teles M."/>
            <person name="MacKenzie S."/>
            <person name="Amaro C."/>
        </authorList>
    </citation>
    <scope>NUCLEOTIDE SEQUENCE</scope>
</reference>
<evidence type="ECO:0000313" key="1">
    <source>
        <dbReference type="EMBL" id="JAI07864.1"/>
    </source>
</evidence>
<dbReference type="EMBL" id="GBXM01000714">
    <property type="protein sequence ID" value="JAI07864.1"/>
    <property type="molecule type" value="Transcribed_RNA"/>
</dbReference>
<proteinExistence type="predicted"/>
<name>A0A0E9Y1L0_ANGAN</name>
<organism evidence="1">
    <name type="scientific">Anguilla anguilla</name>
    <name type="common">European freshwater eel</name>
    <name type="synonym">Muraena anguilla</name>
    <dbReference type="NCBI Taxonomy" id="7936"/>
    <lineage>
        <taxon>Eukaryota</taxon>
        <taxon>Metazoa</taxon>
        <taxon>Chordata</taxon>
        <taxon>Craniata</taxon>
        <taxon>Vertebrata</taxon>
        <taxon>Euteleostomi</taxon>
        <taxon>Actinopterygii</taxon>
        <taxon>Neopterygii</taxon>
        <taxon>Teleostei</taxon>
        <taxon>Anguilliformes</taxon>
        <taxon>Anguillidae</taxon>
        <taxon>Anguilla</taxon>
    </lineage>
</organism>